<dbReference type="RefSeq" id="WP_093934108.1">
    <property type="nucleotide sequence ID" value="NZ_JBHUSO010000214.1"/>
</dbReference>
<evidence type="ECO:0000313" key="2">
    <source>
        <dbReference type="Proteomes" id="UP000215223"/>
    </source>
</evidence>
<dbReference type="EMBL" id="NMQT01000041">
    <property type="protein sequence ID" value="OXM56468.1"/>
    <property type="molecule type" value="Genomic_DNA"/>
</dbReference>
<accession>A0A229SC41</accession>
<keyword evidence="2" id="KW-1185">Reference proteome</keyword>
<comment type="caution">
    <text evidence="1">The sequence shown here is derived from an EMBL/GenBank/DDBJ whole genome shotgun (WGS) entry which is preliminary data.</text>
</comment>
<reference evidence="1 2" key="1">
    <citation type="submission" date="2017-07" db="EMBL/GenBank/DDBJ databases">
        <title>Amycolatopsis thailandensis Genome sequencing and assembly.</title>
        <authorList>
            <person name="Kaur N."/>
            <person name="Mayilraj S."/>
        </authorList>
    </citation>
    <scope>NUCLEOTIDE SEQUENCE [LARGE SCALE GENOMIC DNA]</scope>
    <source>
        <strain evidence="1 2">JCM 16380</strain>
    </source>
</reference>
<dbReference type="AlphaFoldDB" id="A0A229SC41"/>
<name>A0A229SC41_9PSEU</name>
<evidence type="ECO:0000313" key="1">
    <source>
        <dbReference type="EMBL" id="OXM56468.1"/>
    </source>
</evidence>
<protein>
    <submittedName>
        <fullName evidence="1">Uncharacterized protein</fullName>
    </submittedName>
</protein>
<dbReference type="OrthoDB" id="3634076at2"/>
<gene>
    <name evidence="1" type="ORF">CFP71_12975</name>
</gene>
<organism evidence="1 2">
    <name type="scientific">Amycolatopsis thailandensis</name>
    <dbReference type="NCBI Taxonomy" id="589330"/>
    <lineage>
        <taxon>Bacteria</taxon>
        <taxon>Bacillati</taxon>
        <taxon>Actinomycetota</taxon>
        <taxon>Actinomycetes</taxon>
        <taxon>Pseudonocardiales</taxon>
        <taxon>Pseudonocardiaceae</taxon>
        <taxon>Amycolatopsis</taxon>
    </lineage>
</organism>
<dbReference type="Proteomes" id="UP000215223">
    <property type="component" value="Unassembled WGS sequence"/>
</dbReference>
<sequence length="87" mass="10105">MDSVAGAVGRMVDRGCDLLELIEFLRARETFRLSPLRLMWILDNEAGIPWTTTRREFGSMFDPDLQPLTSRAEIETRWQALLHARRT</sequence>
<proteinExistence type="predicted"/>